<evidence type="ECO:0008006" key="2">
    <source>
        <dbReference type="Google" id="ProtNLM"/>
    </source>
</evidence>
<feature type="non-terminal residue" evidence="1">
    <location>
        <position position="60"/>
    </location>
</feature>
<dbReference type="SUPFAM" id="SSF47413">
    <property type="entry name" value="lambda repressor-like DNA-binding domains"/>
    <property type="match status" value="1"/>
</dbReference>
<proteinExistence type="predicted"/>
<gene>
    <name evidence="1" type="ORF">S01H4_32112</name>
</gene>
<dbReference type="InterPro" id="IPR010982">
    <property type="entry name" value="Lambda_DNA-bd_dom_sf"/>
</dbReference>
<dbReference type="GO" id="GO:0003677">
    <property type="term" value="F:DNA binding"/>
    <property type="evidence" value="ECO:0007669"/>
    <property type="project" value="InterPro"/>
</dbReference>
<evidence type="ECO:0000313" key="1">
    <source>
        <dbReference type="EMBL" id="GAG85646.1"/>
    </source>
</evidence>
<dbReference type="CDD" id="cd00093">
    <property type="entry name" value="HTH_XRE"/>
    <property type="match status" value="1"/>
</dbReference>
<reference evidence="1" key="1">
    <citation type="journal article" date="2014" name="Front. Microbiol.">
        <title>High frequency of phylogenetically diverse reductive dehalogenase-homologous genes in deep subseafloor sedimentary metagenomes.</title>
        <authorList>
            <person name="Kawai M."/>
            <person name="Futagami T."/>
            <person name="Toyoda A."/>
            <person name="Takaki Y."/>
            <person name="Nishi S."/>
            <person name="Hori S."/>
            <person name="Arai W."/>
            <person name="Tsubouchi T."/>
            <person name="Morono Y."/>
            <person name="Uchiyama I."/>
            <person name="Ito T."/>
            <person name="Fujiyama A."/>
            <person name="Inagaki F."/>
            <person name="Takami H."/>
        </authorList>
    </citation>
    <scope>NUCLEOTIDE SEQUENCE</scope>
    <source>
        <strain evidence="1">Expedition CK06-06</strain>
    </source>
</reference>
<dbReference type="Gene3D" id="1.10.260.40">
    <property type="entry name" value="lambda repressor-like DNA-binding domains"/>
    <property type="match status" value="1"/>
</dbReference>
<comment type="caution">
    <text evidence="1">The sequence shown here is derived from an EMBL/GenBank/DDBJ whole genome shotgun (WGS) entry which is preliminary data.</text>
</comment>
<name>X1CN33_9ZZZZ</name>
<protein>
    <recommendedName>
        <fullName evidence="2">HTH cro/C1-type domain-containing protein</fullName>
    </recommendedName>
</protein>
<sequence>MDKQKFAKIRAYLGKTQKQMAQLMGTSAKAIESFEQGWRNISPHIERQMYFLLSQKTIIE</sequence>
<dbReference type="AlphaFoldDB" id="X1CN33"/>
<dbReference type="InterPro" id="IPR001387">
    <property type="entry name" value="Cro/C1-type_HTH"/>
</dbReference>
<dbReference type="EMBL" id="BART01016743">
    <property type="protein sequence ID" value="GAG85646.1"/>
    <property type="molecule type" value="Genomic_DNA"/>
</dbReference>
<organism evidence="1">
    <name type="scientific">marine sediment metagenome</name>
    <dbReference type="NCBI Taxonomy" id="412755"/>
    <lineage>
        <taxon>unclassified sequences</taxon>
        <taxon>metagenomes</taxon>
        <taxon>ecological metagenomes</taxon>
    </lineage>
</organism>
<accession>X1CN33</accession>